<feature type="transmembrane region" description="Helical" evidence="8">
    <location>
        <begin position="286"/>
        <end position="306"/>
    </location>
</feature>
<feature type="region of interest" description="Disordered" evidence="7">
    <location>
        <begin position="658"/>
        <end position="679"/>
    </location>
</feature>
<keyword evidence="4 8" id="KW-0812">Transmembrane</keyword>
<feature type="domain" description="Peptidase M50" evidence="9">
    <location>
        <begin position="201"/>
        <end position="276"/>
    </location>
</feature>
<evidence type="ECO:0000256" key="4">
    <source>
        <dbReference type="ARBA" id="ARBA00022692"/>
    </source>
</evidence>
<proteinExistence type="inferred from homology"/>
<dbReference type="eggNOG" id="COG0845">
    <property type="taxonomic scope" value="Bacteria"/>
</dbReference>
<name>F0SSR9_RUBBR</name>
<dbReference type="STRING" id="756272.Plabr_3811"/>
<comment type="cofactor">
    <cofactor evidence="1">
        <name>Zn(2+)</name>
        <dbReference type="ChEBI" id="CHEBI:29105"/>
    </cofactor>
</comment>
<dbReference type="GO" id="GO:0031293">
    <property type="term" value="P:membrane protein intracellular domain proteolysis"/>
    <property type="evidence" value="ECO:0007669"/>
    <property type="project" value="TreeGrafter"/>
</dbReference>
<dbReference type="InterPro" id="IPR001193">
    <property type="entry name" value="MBTPS2"/>
</dbReference>
<evidence type="ECO:0000256" key="7">
    <source>
        <dbReference type="SAM" id="MobiDB-lite"/>
    </source>
</evidence>
<reference evidence="11" key="1">
    <citation type="submission" date="2011-02" db="EMBL/GenBank/DDBJ databases">
        <title>The complete genome of Planctomyces brasiliensis DSM 5305.</title>
        <authorList>
            <person name="Lucas S."/>
            <person name="Copeland A."/>
            <person name="Lapidus A."/>
            <person name="Bruce D."/>
            <person name="Goodwin L."/>
            <person name="Pitluck S."/>
            <person name="Kyrpides N."/>
            <person name="Mavromatis K."/>
            <person name="Pagani I."/>
            <person name="Ivanova N."/>
            <person name="Ovchinnikova G."/>
            <person name="Lu M."/>
            <person name="Detter J.C."/>
            <person name="Han C."/>
            <person name="Land M."/>
            <person name="Hauser L."/>
            <person name="Markowitz V."/>
            <person name="Cheng J.-F."/>
            <person name="Hugenholtz P."/>
            <person name="Woyke T."/>
            <person name="Wu D."/>
            <person name="Tindall B."/>
            <person name="Pomrenke H.G."/>
            <person name="Brambilla E."/>
            <person name="Klenk H.-P."/>
            <person name="Eisen J.A."/>
        </authorList>
    </citation>
    <scope>NUCLEOTIDE SEQUENCE [LARGE SCALE GENOMIC DNA]</scope>
    <source>
        <strain evidence="11">ATCC 49424 / DSM 5305 / JCM 21570 / NBRC 103401 / IFAM 1448</strain>
    </source>
</reference>
<evidence type="ECO:0000313" key="11">
    <source>
        <dbReference type="Proteomes" id="UP000006860"/>
    </source>
</evidence>
<dbReference type="CDD" id="cd05709">
    <property type="entry name" value="S2P-M50"/>
    <property type="match status" value="1"/>
</dbReference>
<evidence type="ECO:0000256" key="6">
    <source>
        <dbReference type="ARBA" id="ARBA00023136"/>
    </source>
</evidence>
<dbReference type="Gene3D" id="2.40.50.100">
    <property type="match status" value="1"/>
</dbReference>
<evidence type="ECO:0000256" key="2">
    <source>
        <dbReference type="ARBA" id="ARBA00004127"/>
    </source>
</evidence>
<dbReference type="PANTHER" id="PTHR13325:SF3">
    <property type="entry name" value="MEMBRANE-BOUND TRANSCRIPTION FACTOR SITE-2 PROTEASE"/>
    <property type="match status" value="1"/>
</dbReference>
<keyword evidence="5 8" id="KW-1133">Transmembrane helix</keyword>
<dbReference type="Proteomes" id="UP000006860">
    <property type="component" value="Chromosome"/>
</dbReference>
<sequence length="734" mass="83037">MSHSPATASAETAPLPLRTRLDLEWAEVEFAGQPSIVCKDPVGLKYVRLLPIQREALRLLELPATLDSLEEQLNQFAPTLTLERRDIMRMLADLHERGLIYSVRSGQGEQLLQAQLKQQRSRWKSLPQMLLFCKFPGWAPGRFLDRLQPVARVIFHPLIMATMGILIVVASLLVIREQTTFQQRLPDLQQFFTWQNLPYLWLSIVITKVIHELGHALACRRCGAEPEQIGIMLLMFAPTLYCDVTDSWMLKSKWKRIVIGLAGPFFEWVLAAVALFGWWWTEPGTLHYVCMNIFVLSAVTTTIFNLNPLVRFDGYYILSDWLEIPNLRQQADRAVQAAFCRHILRTELPARPFEPELQSSWLIVYSLSAWAYRWTILAGITVLLYITLKPAGLERFAFLVATGSALAMLWQIVSGIRYSLREVRPLTPSLIRTGIAGLTFAIASACLFLVPVPYWIVCECELQPRDVQHLHNLVAGQLKQVHVIPGETVAAGQLLVTLDNPELQDERRDLLKQREQLQTRTRVAQIQQDSEALALTRDQLDSVNQHLLHIDAELQLLQINAPCAGRIIPAERSNYSRPERQQRLGSWYGTIFDAGVKNAWLAAGTTLLSVAPSEEMEAIVLIEQHVRNDVTTSHPILLQCDVWPGRVLHSRLTQISTRETLPSRTSPSALDTTNRKDASHTNHAPYLGVAALPDLTTTALPALGSGGLARITVTHRSVAEWGWRFLCRTFRFRL</sequence>
<dbReference type="KEGG" id="pbs:Plabr_3811"/>
<dbReference type="GO" id="GO:0012505">
    <property type="term" value="C:endomembrane system"/>
    <property type="evidence" value="ECO:0007669"/>
    <property type="project" value="UniProtKB-SubCell"/>
</dbReference>
<protein>
    <submittedName>
        <fullName evidence="10">Peptidase M50</fullName>
    </submittedName>
</protein>
<feature type="transmembrane region" description="Helical" evidence="8">
    <location>
        <begin position="398"/>
        <end position="418"/>
    </location>
</feature>
<evidence type="ECO:0000256" key="8">
    <source>
        <dbReference type="SAM" id="Phobius"/>
    </source>
</evidence>
<dbReference type="HOGENOM" id="CLU_019354_0_0_0"/>
<organism evidence="10 11">
    <name type="scientific">Rubinisphaera brasiliensis (strain ATCC 49424 / DSM 5305 / JCM 21570 / IAM 15109 / NBRC 103401 / IFAM 1448)</name>
    <name type="common">Planctomyces brasiliensis</name>
    <dbReference type="NCBI Taxonomy" id="756272"/>
    <lineage>
        <taxon>Bacteria</taxon>
        <taxon>Pseudomonadati</taxon>
        <taxon>Planctomycetota</taxon>
        <taxon>Planctomycetia</taxon>
        <taxon>Planctomycetales</taxon>
        <taxon>Planctomycetaceae</taxon>
        <taxon>Rubinisphaera</taxon>
    </lineage>
</organism>
<dbReference type="OrthoDB" id="9759690at2"/>
<feature type="transmembrane region" description="Helical" evidence="8">
    <location>
        <begin position="154"/>
        <end position="175"/>
    </location>
</feature>
<feature type="transmembrane region" description="Helical" evidence="8">
    <location>
        <begin position="257"/>
        <end position="280"/>
    </location>
</feature>
<accession>F0SSR9</accession>
<evidence type="ECO:0000256" key="3">
    <source>
        <dbReference type="ARBA" id="ARBA00007931"/>
    </source>
</evidence>
<evidence type="ECO:0000256" key="5">
    <source>
        <dbReference type="ARBA" id="ARBA00022989"/>
    </source>
</evidence>
<keyword evidence="6 8" id="KW-0472">Membrane</keyword>
<comment type="similarity">
    <text evidence="3">Belongs to the peptidase M50B family.</text>
</comment>
<dbReference type="EMBL" id="CP002546">
    <property type="protein sequence ID" value="ADY61397.1"/>
    <property type="molecule type" value="Genomic_DNA"/>
</dbReference>
<evidence type="ECO:0000313" key="10">
    <source>
        <dbReference type="EMBL" id="ADY61397.1"/>
    </source>
</evidence>
<dbReference type="Pfam" id="PF02163">
    <property type="entry name" value="Peptidase_M50"/>
    <property type="match status" value="1"/>
</dbReference>
<feature type="transmembrane region" description="Helical" evidence="8">
    <location>
        <begin position="430"/>
        <end position="456"/>
    </location>
</feature>
<feature type="transmembrane region" description="Helical" evidence="8">
    <location>
        <begin position="361"/>
        <end position="386"/>
    </location>
</feature>
<dbReference type="GO" id="GO:0016020">
    <property type="term" value="C:membrane"/>
    <property type="evidence" value="ECO:0007669"/>
    <property type="project" value="InterPro"/>
</dbReference>
<comment type="subcellular location">
    <subcellularLocation>
        <location evidence="2">Endomembrane system</location>
        <topology evidence="2">Multi-pass membrane protein</topology>
    </subcellularLocation>
</comment>
<dbReference type="GO" id="GO:0004222">
    <property type="term" value="F:metalloendopeptidase activity"/>
    <property type="evidence" value="ECO:0007669"/>
    <property type="project" value="InterPro"/>
</dbReference>
<keyword evidence="11" id="KW-1185">Reference proteome</keyword>
<dbReference type="RefSeq" id="WP_013630116.1">
    <property type="nucleotide sequence ID" value="NC_015174.1"/>
</dbReference>
<dbReference type="AlphaFoldDB" id="F0SSR9"/>
<evidence type="ECO:0000256" key="1">
    <source>
        <dbReference type="ARBA" id="ARBA00001947"/>
    </source>
</evidence>
<gene>
    <name evidence="10" type="ordered locus">Plabr_3811</name>
</gene>
<evidence type="ECO:0000259" key="9">
    <source>
        <dbReference type="Pfam" id="PF02163"/>
    </source>
</evidence>
<dbReference type="InterPro" id="IPR008915">
    <property type="entry name" value="Peptidase_M50"/>
</dbReference>
<dbReference type="GO" id="GO:0005737">
    <property type="term" value="C:cytoplasm"/>
    <property type="evidence" value="ECO:0007669"/>
    <property type="project" value="TreeGrafter"/>
</dbReference>
<dbReference type="PANTHER" id="PTHR13325">
    <property type="entry name" value="PROTEASE M50 MEMBRANE-BOUND TRANSCRIPTION FACTOR SITE 2 PROTEASE"/>
    <property type="match status" value="1"/>
</dbReference>
<dbReference type="SUPFAM" id="SSF111369">
    <property type="entry name" value="HlyD-like secretion proteins"/>
    <property type="match status" value="1"/>
</dbReference>
<dbReference type="eggNOG" id="COG1994">
    <property type="taxonomic scope" value="Bacteria"/>
</dbReference>
<feature type="compositionally biased region" description="Polar residues" evidence="7">
    <location>
        <begin position="658"/>
        <end position="672"/>
    </location>
</feature>